<proteinExistence type="predicted"/>
<dbReference type="EMBL" id="AGNL01041100">
    <property type="protein sequence ID" value="EJK51740.1"/>
    <property type="molecule type" value="Genomic_DNA"/>
</dbReference>
<dbReference type="CDD" id="cd06257">
    <property type="entry name" value="DnaJ"/>
    <property type="match status" value="1"/>
</dbReference>
<dbReference type="Proteomes" id="UP000266841">
    <property type="component" value="Unassembled WGS sequence"/>
</dbReference>
<evidence type="ECO:0000313" key="2">
    <source>
        <dbReference type="EMBL" id="EJK51740.1"/>
    </source>
</evidence>
<dbReference type="Gene3D" id="1.10.287.110">
    <property type="entry name" value="DnaJ domain"/>
    <property type="match status" value="1"/>
</dbReference>
<keyword evidence="3" id="KW-1185">Reference proteome</keyword>
<organism evidence="2 3">
    <name type="scientific">Thalassiosira oceanica</name>
    <name type="common">Marine diatom</name>
    <dbReference type="NCBI Taxonomy" id="159749"/>
    <lineage>
        <taxon>Eukaryota</taxon>
        <taxon>Sar</taxon>
        <taxon>Stramenopiles</taxon>
        <taxon>Ochrophyta</taxon>
        <taxon>Bacillariophyta</taxon>
        <taxon>Coscinodiscophyceae</taxon>
        <taxon>Thalassiosirophycidae</taxon>
        <taxon>Thalassiosirales</taxon>
        <taxon>Thalassiosiraceae</taxon>
        <taxon>Thalassiosira</taxon>
    </lineage>
</organism>
<feature type="compositionally biased region" description="Polar residues" evidence="1">
    <location>
        <begin position="8"/>
        <end position="27"/>
    </location>
</feature>
<protein>
    <recommendedName>
        <fullName evidence="4">J domain-containing protein</fullName>
    </recommendedName>
</protein>
<dbReference type="SUPFAM" id="SSF46565">
    <property type="entry name" value="Chaperone J-domain"/>
    <property type="match status" value="1"/>
</dbReference>
<dbReference type="InterPro" id="IPR036869">
    <property type="entry name" value="J_dom_sf"/>
</dbReference>
<sequence>MHRRKVAQQGQRNHGKNNTAKEGSTGTVFEVEEERYSRSRKRVLLPCVSSAEITMDAAQPRIQGQGREYLLIPSRPRPSSGINDPDLDPSNMEWNLGRAHKVLGNLGRNATSREIKMAYRLESRRWHPDHHVGKSSFKEAESRMRRSYIRRGNINPDKYAAPTVDATSSLLPSAGDDSGSGEVESAHEAPAAGGAAPQVTRANYATILTFIRGTLLGDSVEGPAGDNTEEGAPLPVPMPEARVAGQGPPTLRGFVSASGKKFDRKQYAAYKILCCSFLLGLVREGTIGNSPNERLGDLLGDLGNDPDLAANRNEIEALLVSHGAMDQLIMLVTGQGGSGKSTCVSLAQRFCHSFCTRLAILFDDKTFTFTSTTGSSAAIFGGTTVRSAAYLNRVKITDSMRKE</sequence>
<name>K0REU6_THAOC</name>
<dbReference type="AlphaFoldDB" id="K0REU6"/>
<feature type="region of interest" description="Disordered" evidence="1">
    <location>
        <begin position="157"/>
        <end position="196"/>
    </location>
</feature>
<evidence type="ECO:0008006" key="4">
    <source>
        <dbReference type="Google" id="ProtNLM"/>
    </source>
</evidence>
<dbReference type="InterPro" id="IPR001623">
    <property type="entry name" value="DnaJ_domain"/>
</dbReference>
<gene>
    <name evidence="2" type="ORF">THAOC_29064</name>
</gene>
<comment type="caution">
    <text evidence="2">The sequence shown here is derived from an EMBL/GenBank/DDBJ whole genome shotgun (WGS) entry which is preliminary data.</text>
</comment>
<feature type="region of interest" description="Disordered" evidence="1">
    <location>
        <begin position="1"/>
        <end position="39"/>
    </location>
</feature>
<reference evidence="2 3" key="1">
    <citation type="journal article" date="2012" name="Genome Biol.">
        <title>Genome and low-iron response of an oceanic diatom adapted to chronic iron limitation.</title>
        <authorList>
            <person name="Lommer M."/>
            <person name="Specht M."/>
            <person name="Roy A.S."/>
            <person name="Kraemer L."/>
            <person name="Andreson R."/>
            <person name="Gutowska M.A."/>
            <person name="Wolf J."/>
            <person name="Bergner S.V."/>
            <person name="Schilhabel M.B."/>
            <person name="Klostermeier U.C."/>
            <person name="Beiko R.G."/>
            <person name="Rosenstiel P."/>
            <person name="Hippler M."/>
            <person name="Laroche J."/>
        </authorList>
    </citation>
    <scope>NUCLEOTIDE SEQUENCE [LARGE SCALE GENOMIC DNA]</scope>
    <source>
        <strain evidence="2 3">CCMP1005</strain>
    </source>
</reference>
<accession>K0REU6</accession>
<evidence type="ECO:0000313" key="3">
    <source>
        <dbReference type="Proteomes" id="UP000266841"/>
    </source>
</evidence>
<evidence type="ECO:0000256" key="1">
    <source>
        <dbReference type="SAM" id="MobiDB-lite"/>
    </source>
</evidence>
<dbReference type="OrthoDB" id="432234at2759"/>